<evidence type="ECO:0000313" key="2">
    <source>
        <dbReference type="Proteomes" id="UP000030907"/>
    </source>
</evidence>
<name>A0A0A7PHH2_9SPHN</name>
<reference evidence="1 2" key="1">
    <citation type="journal article" date="2015" name="Int. J. Syst. Evol. Microbiol.">
        <title>Description of Sphingopyxis fribergensis sp. nov. - a soil bacterium with the ability to degrade styrene and phenylacetic acid.</title>
        <authorList>
            <person name="Oelschlagel M."/>
            <person name="Ruckert C."/>
            <person name="Kalinowski J."/>
            <person name="Schmidt G."/>
            <person name="Schlomann M."/>
            <person name="Tischler D."/>
        </authorList>
    </citation>
    <scope>NUCLEOTIDE SEQUENCE [LARGE SCALE GENOMIC DNA]</scope>
    <source>
        <strain evidence="1 2">Kp5.2</strain>
    </source>
</reference>
<evidence type="ECO:0000313" key="1">
    <source>
        <dbReference type="EMBL" id="AJA07392.1"/>
    </source>
</evidence>
<dbReference type="AlphaFoldDB" id="A0A0A7PHH2"/>
<gene>
    <name evidence="1" type="ORF">SKP52_02280</name>
</gene>
<dbReference type="HOGENOM" id="CLU_2144210_0_0_5"/>
<keyword evidence="2" id="KW-1185">Reference proteome</keyword>
<dbReference type="KEGG" id="sphk:SKP52_02280"/>
<accession>A0A0A7PHH2</accession>
<sequence>MSLAADEQAFLDYVADDWYGLWEVDWWLNNVHPGWSFASRLAFLSDLVQRGLVEIFFGQLGVESPALKKSAALDAISQPTAWLPRTETNDSVHCISTSLNGRAELAGSVILQ</sequence>
<dbReference type="Proteomes" id="UP000030907">
    <property type="component" value="Chromosome"/>
</dbReference>
<dbReference type="RefSeq" id="WP_148308989.1">
    <property type="nucleotide sequence ID" value="NZ_CP009122.1"/>
</dbReference>
<protein>
    <submittedName>
        <fullName evidence="1">Uncharacterized protein</fullName>
    </submittedName>
</protein>
<dbReference type="EMBL" id="CP009122">
    <property type="protein sequence ID" value="AJA07392.1"/>
    <property type="molecule type" value="Genomic_DNA"/>
</dbReference>
<proteinExistence type="predicted"/>
<organism evidence="1 2">
    <name type="scientific">Sphingopyxis fribergensis</name>
    <dbReference type="NCBI Taxonomy" id="1515612"/>
    <lineage>
        <taxon>Bacteria</taxon>
        <taxon>Pseudomonadati</taxon>
        <taxon>Pseudomonadota</taxon>
        <taxon>Alphaproteobacteria</taxon>
        <taxon>Sphingomonadales</taxon>
        <taxon>Sphingomonadaceae</taxon>
        <taxon>Sphingopyxis</taxon>
    </lineage>
</organism>